<organism evidence="1 2">
    <name type="scientific">Candidatus Methanogaster sp</name>
    <dbReference type="NCBI Taxonomy" id="3386292"/>
    <lineage>
        <taxon>Archaea</taxon>
        <taxon>Methanobacteriati</taxon>
        <taxon>Methanobacteriota</taxon>
        <taxon>Stenosarchaea group</taxon>
        <taxon>Methanomicrobia</taxon>
        <taxon>Methanosarcinales</taxon>
        <taxon>ANME-2 cluster</taxon>
        <taxon>Candidatus Methanogasteraceae</taxon>
        <taxon>Candidatus Methanogaster</taxon>
    </lineage>
</organism>
<protein>
    <submittedName>
        <fullName evidence="1">Uncharacterized protein</fullName>
    </submittedName>
</protein>
<gene>
    <name evidence="1" type="ORF">C4B59_05590</name>
</gene>
<name>A0AC61L4H9_9EURY</name>
<evidence type="ECO:0000313" key="1">
    <source>
        <dbReference type="EMBL" id="PXF61218.1"/>
    </source>
</evidence>
<proteinExistence type="predicted"/>
<sequence>MADKQIKILLIEDNPGDVRLIEEMLLHSDANETNFDIENACRLTEGLTHIQKGGIDAVLLDLGLPDSSGLGTFEKVYEQAPEVPIVMLTGLDDTKLALEGVRMGAQDYLVKGSVDGILLARTLRYAIERMAAEARIKHLNSVLKAIRNVNQLIVTETKKDSILRKSCDALVDARDYDATWLGLLEDGERFVTVIGSGFPDDVSRFSKHVTSGDHPPCIRDALQKGETVLVLDKSRECGGCFFKDVCRGKEVAIIHVGHAGKLFGLLAVLLAPGVAVDDEEKGLLAEVASDIGITLHNREMTDARKVAEDALLESEEKYRTIYNNTQVGLYRSRLSDGKMLMVNNRMAKIFGYDSPEKAVAEYVASEHYVDPKEREELLDTMREHGKFTNFETRVTRSDGSVVWVQYSGTLFPEKDYFEGVATDITEQKAAEEALLESEERFRMMFENMGDAVAVYDAVDCGNDFIFKGFNRAAEKLEHIQREDLIGKSVLDVFPGVVDLGLFEVFQRVWQTGEPEHLPPSFYKGEMITGWRENYVYKLPSGEIVAIYKDVTERKVAEEALLESEKRLRLIAENMPVMLDAFDDKGNIIVWNSECENVTGFNSGEIINNPKASKMLYPDDDYENYIHSKLMEYGGNFRNLEWDITCKDGSARTILWSNISDKYPIPGWYSWAIGTDITERKVAEEGLRVAGERFKMIVETAPSILMITDAEGKNTYVSPNCEEFTGYGPDDLRGGIMQWVHEDDTKRAKDIFDRTFYRGMGCEDFEYKAVKKNGDVWYASSSWKPLVDAKGEFRGAISQTIDITERKVAEDALLESEGKYRSLMDDVLDTSDIGIFILDNEFKVVWINRSTERYFGLRREDVIGKDKRQLIRKRIKDIFEDPETFKQKVFATYDNNTYVENFECRVLPGEERQEYWLKHWSQPIQSGLYKGGRIEHYSDITERKAAADALKESERRYKHLYSMVRLMCDNLPDLMWTKDMEGKFIFVNKACCDILLNAIDTDEPIEKDDMYFARREREAHPENPEYHTFGESCISSDAVVLETKEPQRFDEFGNLKGEFVYFDVYKAPFWGEEHNMMGIVGCSRVVTKEREAEDQIRRSLQEKEVLLREIHHRVKNNLQVVSSLLHMQARNVKDEGTVKVLSEARDRIQTMSLIHSQLYERRDLAEINMRGFVDVLLGQLLQSYPVGDMRITNVIRVDDYPFPVSTAVPVGLIINELLSNALKHAFKGRDKGKIEVRLIASEGGRINLTVSDNGVGLPPGFDINESKTLGLRLVKILSEDQLQGTLEATGDRGATFGIEFEMETG</sequence>
<reference evidence="1" key="1">
    <citation type="submission" date="2018-01" db="EMBL/GenBank/DDBJ databases">
        <authorList>
            <person name="Krukenberg V."/>
        </authorList>
    </citation>
    <scope>NUCLEOTIDE SEQUENCE</scope>
    <source>
        <strain evidence="1">E20ANME2</strain>
    </source>
</reference>
<dbReference type="EMBL" id="PQXF01000007">
    <property type="protein sequence ID" value="PXF61218.1"/>
    <property type="molecule type" value="Genomic_DNA"/>
</dbReference>
<evidence type="ECO:0000313" key="2">
    <source>
        <dbReference type="Proteomes" id="UP000248329"/>
    </source>
</evidence>
<comment type="caution">
    <text evidence="1">The sequence shown here is derived from an EMBL/GenBank/DDBJ whole genome shotgun (WGS) entry which is preliminary data.</text>
</comment>
<accession>A0AC61L4H9</accession>
<dbReference type="Proteomes" id="UP000248329">
    <property type="component" value="Unassembled WGS sequence"/>
</dbReference>